<gene>
    <name evidence="2" type="ORF">PAPOLLO_LOCUS2128</name>
</gene>
<sequence>MSGEISIACSCTSVAPLPRQASGRDRAGIAAKMASTPSRRQVRDPLLRTDDLTLSKAKQICQAAEISKEESMCINGKEAESSQVDKVQGDSRGARSWRSDRGRMQTEAGRGPRGASQPSAAARAAAFYILLIT</sequence>
<dbReference type="AlphaFoldDB" id="A0A8S3W4W3"/>
<reference evidence="2" key="1">
    <citation type="submission" date="2021-04" db="EMBL/GenBank/DDBJ databases">
        <authorList>
            <person name="Tunstrom K."/>
        </authorList>
    </citation>
    <scope>NUCLEOTIDE SEQUENCE</scope>
</reference>
<proteinExistence type="predicted"/>
<feature type="region of interest" description="Disordered" evidence="1">
    <location>
        <begin position="77"/>
        <end position="120"/>
    </location>
</feature>
<comment type="caution">
    <text evidence="2">The sequence shown here is derived from an EMBL/GenBank/DDBJ whole genome shotgun (WGS) entry which is preliminary data.</text>
</comment>
<dbReference type="EMBL" id="CAJQZP010000160">
    <property type="protein sequence ID" value="CAG4941194.1"/>
    <property type="molecule type" value="Genomic_DNA"/>
</dbReference>
<evidence type="ECO:0000256" key="1">
    <source>
        <dbReference type="SAM" id="MobiDB-lite"/>
    </source>
</evidence>
<evidence type="ECO:0000313" key="2">
    <source>
        <dbReference type="EMBL" id="CAG4941194.1"/>
    </source>
</evidence>
<keyword evidence="3" id="KW-1185">Reference proteome</keyword>
<feature type="compositionally biased region" description="Basic and acidic residues" evidence="1">
    <location>
        <begin position="87"/>
        <end position="104"/>
    </location>
</feature>
<evidence type="ECO:0000313" key="3">
    <source>
        <dbReference type="Proteomes" id="UP000691718"/>
    </source>
</evidence>
<protein>
    <submittedName>
        <fullName evidence="2">(apollo) hypothetical protein</fullName>
    </submittedName>
</protein>
<accession>A0A8S3W4W3</accession>
<name>A0A8S3W4W3_PARAO</name>
<dbReference type="Proteomes" id="UP000691718">
    <property type="component" value="Unassembled WGS sequence"/>
</dbReference>
<organism evidence="2 3">
    <name type="scientific">Parnassius apollo</name>
    <name type="common">Apollo butterfly</name>
    <name type="synonym">Papilio apollo</name>
    <dbReference type="NCBI Taxonomy" id="110799"/>
    <lineage>
        <taxon>Eukaryota</taxon>
        <taxon>Metazoa</taxon>
        <taxon>Ecdysozoa</taxon>
        <taxon>Arthropoda</taxon>
        <taxon>Hexapoda</taxon>
        <taxon>Insecta</taxon>
        <taxon>Pterygota</taxon>
        <taxon>Neoptera</taxon>
        <taxon>Endopterygota</taxon>
        <taxon>Lepidoptera</taxon>
        <taxon>Glossata</taxon>
        <taxon>Ditrysia</taxon>
        <taxon>Papilionoidea</taxon>
        <taxon>Papilionidae</taxon>
        <taxon>Parnassiinae</taxon>
        <taxon>Parnassini</taxon>
        <taxon>Parnassius</taxon>
        <taxon>Parnassius</taxon>
    </lineage>
</organism>
<feature type="region of interest" description="Disordered" evidence="1">
    <location>
        <begin position="17"/>
        <end position="41"/>
    </location>
</feature>